<dbReference type="SUPFAM" id="SSF101874">
    <property type="entry name" value="YceI-like"/>
    <property type="match status" value="1"/>
</dbReference>
<organism evidence="3 4">
    <name type="scientific">Amycolatopsis minnesotensis</name>
    <dbReference type="NCBI Taxonomy" id="337894"/>
    <lineage>
        <taxon>Bacteria</taxon>
        <taxon>Bacillati</taxon>
        <taxon>Actinomycetota</taxon>
        <taxon>Actinomycetes</taxon>
        <taxon>Pseudonocardiales</taxon>
        <taxon>Pseudonocardiaceae</taxon>
        <taxon>Amycolatopsis</taxon>
    </lineage>
</organism>
<dbReference type="RefSeq" id="WP_344416466.1">
    <property type="nucleotide sequence ID" value="NZ_BAAANN010000007.1"/>
</dbReference>
<dbReference type="PANTHER" id="PTHR34406:SF1">
    <property type="entry name" value="PROTEIN YCEI"/>
    <property type="match status" value="1"/>
</dbReference>
<reference evidence="4" key="1">
    <citation type="journal article" date="2019" name="Int. J. Syst. Evol. Microbiol.">
        <title>The Global Catalogue of Microorganisms (GCM) 10K type strain sequencing project: providing services to taxonomists for standard genome sequencing and annotation.</title>
        <authorList>
            <consortium name="The Broad Institute Genomics Platform"/>
            <consortium name="The Broad Institute Genome Sequencing Center for Infectious Disease"/>
            <person name="Wu L."/>
            <person name="Ma J."/>
        </authorList>
    </citation>
    <scope>NUCLEOTIDE SEQUENCE [LARGE SCALE GENOMIC DNA]</scope>
    <source>
        <strain evidence="4">JCM 14545</strain>
    </source>
</reference>
<keyword evidence="4" id="KW-1185">Reference proteome</keyword>
<dbReference type="Pfam" id="PF04264">
    <property type="entry name" value="YceI"/>
    <property type="match status" value="1"/>
</dbReference>
<accession>A0ABP5BUN5</accession>
<dbReference type="Proteomes" id="UP001501116">
    <property type="component" value="Unassembled WGS sequence"/>
</dbReference>
<comment type="caution">
    <text evidence="3">The sequence shown here is derived from an EMBL/GenBank/DDBJ whole genome shotgun (WGS) entry which is preliminary data.</text>
</comment>
<comment type="similarity">
    <text evidence="1">Belongs to the UPF0312 family.</text>
</comment>
<name>A0ABP5BUN5_9PSEU</name>
<evidence type="ECO:0000259" key="2">
    <source>
        <dbReference type="SMART" id="SM00867"/>
    </source>
</evidence>
<protein>
    <submittedName>
        <fullName evidence="3">YceI family protein</fullName>
    </submittedName>
</protein>
<dbReference type="PANTHER" id="PTHR34406">
    <property type="entry name" value="PROTEIN YCEI"/>
    <property type="match status" value="1"/>
</dbReference>
<dbReference type="Gene3D" id="2.40.128.110">
    <property type="entry name" value="Lipid/polyisoprenoid-binding, YceI-like"/>
    <property type="match status" value="1"/>
</dbReference>
<sequence>MSITIPPAGEYTIDPGRSAVTFATRHFFGLGGVRGSFGLASGRLTVAEPVEESTVAAAIDAGSFKTGSGARDRVVKSKQYLESERFPEIRFASAGVREQDGEWVLDGTLTVKDSTQPVRLTVDEVAAEAGTITAHAHVRIDRYAFGVTAQKGMTGRHLDLALDITAVPA</sequence>
<dbReference type="InterPro" id="IPR007372">
    <property type="entry name" value="Lipid/polyisoprenoid-bd_YceI"/>
</dbReference>
<gene>
    <name evidence="3" type="ORF">GCM10009754_22540</name>
</gene>
<evidence type="ECO:0000313" key="3">
    <source>
        <dbReference type="EMBL" id="GAA1952906.1"/>
    </source>
</evidence>
<evidence type="ECO:0000313" key="4">
    <source>
        <dbReference type="Proteomes" id="UP001501116"/>
    </source>
</evidence>
<proteinExistence type="inferred from homology"/>
<dbReference type="SMART" id="SM00867">
    <property type="entry name" value="YceI"/>
    <property type="match status" value="1"/>
</dbReference>
<dbReference type="InterPro" id="IPR036761">
    <property type="entry name" value="TTHA0802/YceI-like_sf"/>
</dbReference>
<evidence type="ECO:0000256" key="1">
    <source>
        <dbReference type="ARBA" id="ARBA00008812"/>
    </source>
</evidence>
<feature type="domain" description="Lipid/polyisoprenoid-binding YceI-like" evidence="2">
    <location>
        <begin position="10"/>
        <end position="167"/>
    </location>
</feature>
<dbReference type="EMBL" id="BAAANN010000007">
    <property type="protein sequence ID" value="GAA1952906.1"/>
    <property type="molecule type" value="Genomic_DNA"/>
</dbReference>